<evidence type="ECO:0000256" key="4">
    <source>
        <dbReference type="ARBA" id="ARBA00022984"/>
    </source>
</evidence>
<dbReference type="Gene3D" id="3.40.50.1860">
    <property type="match status" value="2"/>
</dbReference>
<keyword evidence="3 7" id="KW-0133">Cell shape</keyword>
<evidence type="ECO:0000256" key="6">
    <source>
        <dbReference type="ARBA" id="ARBA00023316"/>
    </source>
</evidence>
<feature type="binding site" evidence="7">
    <location>
        <begin position="184"/>
        <end position="185"/>
    </location>
    <ligand>
        <name>substrate</name>
    </ligand>
</feature>
<feature type="binding site" evidence="7">
    <location>
        <begin position="74"/>
        <end position="75"/>
    </location>
    <ligand>
        <name>substrate</name>
    </ligand>
</feature>
<dbReference type="NCBIfam" id="TIGR00067">
    <property type="entry name" value="glut_race"/>
    <property type="match status" value="1"/>
</dbReference>
<dbReference type="InterPro" id="IPR033134">
    <property type="entry name" value="Asp/Glu_racemase_AS_2"/>
</dbReference>
<reference evidence="8 9" key="1">
    <citation type="journal article" date="2016" name="Nat. Commun.">
        <title>Thousands of microbial genomes shed light on interconnected biogeochemical processes in an aquifer system.</title>
        <authorList>
            <person name="Anantharaman K."/>
            <person name="Brown C.T."/>
            <person name="Hug L.A."/>
            <person name="Sharon I."/>
            <person name="Castelle C.J."/>
            <person name="Probst A.J."/>
            <person name="Thomas B.C."/>
            <person name="Singh A."/>
            <person name="Wilkins M.J."/>
            <person name="Karaoz U."/>
            <person name="Brodie E.L."/>
            <person name="Williams K.H."/>
            <person name="Hubbard S.S."/>
            <person name="Banfield J.F."/>
        </authorList>
    </citation>
    <scope>NUCLEOTIDE SEQUENCE [LARGE SCALE GENOMIC DNA]</scope>
</reference>
<feature type="active site" description="Proton donor/acceptor" evidence="7">
    <location>
        <position position="73"/>
    </location>
</feature>
<dbReference type="InterPro" id="IPR004391">
    <property type="entry name" value="Glu_race"/>
</dbReference>
<evidence type="ECO:0000256" key="1">
    <source>
        <dbReference type="ARBA" id="ARBA00001602"/>
    </source>
</evidence>
<evidence type="ECO:0000313" key="9">
    <source>
        <dbReference type="Proteomes" id="UP000179233"/>
    </source>
</evidence>
<dbReference type="Proteomes" id="UP000179233">
    <property type="component" value="Unassembled WGS sequence"/>
</dbReference>
<evidence type="ECO:0000256" key="2">
    <source>
        <dbReference type="ARBA" id="ARBA00013090"/>
    </source>
</evidence>
<dbReference type="PANTHER" id="PTHR21198">
    <property type="entry name" value="GLUTAMATE RACEMASE"/>
    <property type="match status" value="1"/>
</dbReference>
<feature type="active site" description="Proton donor/acceptor" evidence="7">
    <location>
        <position position="183"/>
    </location>
</feature>
<evidence type="ECO:0000256" key="3">
    <source>
        <dbReference type="ARBA" id="ARBA00022960"/>
    </source>
</evidence>
<dbReference type="Pfam" id="PF01177">
    <property type="entry name" value="Asp_Glu_race"/>
    <property type="match status" value="1"/>
</dbReference>
<proteinExistence type="inferred from homology"/>
<evidence type="ECO:0000256" key="7">
    <source>
        <dbReference type="HAMAP-Rule" id="MF_00258"/>
    </source>
</evidence>
<keyword evidence="5 7" id="KW-0413">Isomerase</keyword>
<organism evidence="8 9">
    <name type="scientific">Candidatus Chisholmbacteria bacterium RIFCSPHIGHO2_01_FULL_52_32</name>
    <dbReference type="NCBI Taxonomy" id="1797591"/>
    <lineage>
        <taxon>Bacteria</taxon>
        <taxon>Candidatus Chisholmiibacteriota</taxon>
    </lineage>
</organism>
<comment type="function">
    <text evidence="7">Provides the (R)-glutamate required for cell wall biosynthesis.</text>
</comment>
<dbReference type="PANTHER" id="PTHR21198:SF2">
    <property type="entry name" value="GLUTAMATE RACEMASE"/>
    <property type="match status" value="1"/>
</dbReference>
<name>A0A1G1VSR3_9BACT</name>
<comment type="catalytic activity">
    <reaction evidence="1 7">
        <text>L-glutamate = D-glutamate</text>
        <dbReference type="Rhea" id="RHEA:12813"/>
        <dbReference type="ChEBI" id="CHEBI:29985"/>
        <dbReference type="ChEBI" id="CHEBI:29986"/>
        <dbReference type="EC" id="5.1.1.3"/>
    </reaction>
</comment>
<dbReference type="EMBL" id="MHCJ01000003">
    <property type="protein sequence ID" value="OGY18443.1"/>
    <property type="molecule type" value="Genomic_DNA"/>
</dbReference>
<dbReference type="GO" id="GO:0008881">
    <property type="term" value="F:glutamate racemase activity"/>
    <property type="evidence" value="ECO:0007669"/>
    <property type="project" value="UniProtKB-UniRule"/>
</dbReference>
<comment type="caution">
    <text evidence="8">The sequence shown here is derived from an EMBL/GenBank/DDBJ whole genome shotgun (WGS) entry which is preliminary data.</text>
</comment>
<sequence length="262" mass="29259">MGTGAIGIVDSGVGGLSIWREIVRLLPWENTIYVADKRYFPYGEKSNAQLRKRADRIVQFLIQKGCSLIVLACNSLSVSALPHLRNRYQIPFVGVEPAVKPAALASKTKEITVLVTTKTALSQRQRMLINTHAQGITVHLLSSPYLVEAVETGQINSPSTLIRLRMILNKKNIGKSDHLVLGCTHYPFLLSKIRQVTRGKIRIIEPSMAVARRVREIRRPKQEGSKQSGKHEFYTTKGRQQFLTVAQTLLGQLPSEVNLVNL</sequence>
<dbReference type="GO" id="GO:0009252">
    <property type="term" value="P:peptidoglycan biosynthetic process"/>
    <property type="evidence" value="ECO:0007669"/>
    <property type="project" value="UniProtKB-UniRule"/>
</dbReference>
<feature type="binding site" evidence="7">
    <location>
        <begin position="10"/>
        <end position="11"/>
    </location>
    <ligand>
        <name>substrate</name>
    </ligand>
</feature>
<dbReference type="GO" id="GO:0071555">
    <property type="term" value="P:cell wall organization"/>
    <property type="evidence" value="ECO:0007669"/>
    <property type="project" value="UniProtKB-KW"/>
</dbReference>
<protein>
    <recommendedName>
        <fullName evidence="2 7">Glutamate racemase</fullName>
        <ecNumber evidence="2 7">5.1.1.3</ecNumber>
    </recommendedName>
</protein>
<keyword evidence="4 7" id="KW-0573">Peptidoglycan synthesis</keyword>
<dbReference type="PROSITE" id="PS00924">
    <property type="entry name" value="ASP_GLU_RACEMASE_2"/>
    <property type="match status" value="1"/>
</dbReference>
<dbReference type="HAMAP" id="MF_00258">
    <property type="entry name" value="Glu_racemase"/>
    <property type="match status" value="1"/>
</dbReference>
<dbReference type="UniPathway" id="UPA00219"/>
<comment type="pathway">
    <text evidence="7">Cell wall biogenesis; peptidoglycan biosynthesis.</text>
</comment>
<dbReference type="AlphaFoldDB" id="A0A1G1VSR3"/>
<feature type="binding site" evidence="7">
    <location>
        <begin position="42"/>
        <end position="43"/>
    </location>
    <ligand>
        <name>substrate</name>
    </ligand>
</feature>
<dbReference type="InterPro" id="IPR001920">
    <property type="entry name" value="Asp/Glu_race"/>
</dbReference>
<evidence type="ECO:0000313" key="8">
    <source>
        <dbReference type="EMBL" id="OGY18443.1"/>
    </source>
</evidence>
<dbReference type="InterPro" id="IPR015942">
    <property type="entry name" value="Asp/Glu/hydantoin_racemase"/>
</dbReference>
<keyword evidence="6 7" id="KW-0961">Cell wall biogenesis/degradation</keyword>
<comment type="similarity">
    <text evidence="7">Belongs to the aspartate/glutamate racemases family.</text>
</comment>
<accession>A0A1G1VSR3</accession>
<dbReference type="SUPFAM" id="SSF53681">
    <property type="entry name" value="Aspartate/glutamate racemase"/>
    <property type="match status" value="2"/>
</dbReference>
<evidence type="ECO:0000256" key="5">
    <source>
        <dbReference type="ARBA" id="ARBA00023235"/>
    </source>
</evidence>
<dbReference type="EC" id="5.1.1.3" evidence="2 7"/>
<gene>
    <name evidence="7" type="primary">murI</name>
    <name evidence="8" type="ORF">A2786_03005</name>
</gene>
<dbReference type="GO" id="GO:0008360">
    <property type="term" value="P:regulation of cell shape"/>
    <property type="evidence" value="ECO:0007669"/>
    <property type="project" value="UniProtKB-KW"/>
</dbReference>